<dbReference type="PROSITE" id="PS50920">
    <property type="entry name" value="SOLCAR"/>
    <property type="match status" value="3"/>
</dbReference>
<keyword evidence="6" id="KW-0999">Mitochondrion inner membrane</keyword>
<sequence length="299" mass="34207">MPKQKEVQYEPMVMPAPTNTTQMITDFVFGEMKEFTCGCGAALINITITFPLNKVIFRQMLHNVGIGNAIKQIKTEGFLYLYRGVLPPLCQKSLCTALMFGVYDKVRKPFAATNLHPTFVNAIAAFSAGTTEISLLPFERVQTLLQDQRYHKKLKNTKHAFYLIYIKYGVKEYYRGLVPVLFRNGPSNVLFFYLRDEASLRLPKPVTVVAKTFKEFLIGASIGAFGSTVFYPLNIIKVHMQSRLGGPFQSFWLATKHIYIERNSSIRGFYRGVHMNYTRSFISWGVINVAYEQLKKIVY</sequence>
<keyword evidence="3 11" id="KW-0813">Transport</keyword>
<dbReference type="InterPro" id="IPR018108">
    <property type="entry name" value="MCP_transmembrane"/>
</dbReference>
<dbReference type="SUPFAM" id="SSF103506">
    <property type="entry name" value="Mitochondrial carrier"/>
    <property type="match status" value="1"/>
</dbReference>
<keyword evidence="7" id="KW-1133">Transmembrane helix</keyword>
<keyword evidence="5" id="KW-0677">Repeat</keyword>
<evidence type="ECO:0000256" key="10">
    <source>
        <dbReference type="PROSITE-ProRule" id="PRU00282"/>
    </source>
</evidence>
<evidence type="ECO:0000256" key="1">
    <source>
        <dbReference type="ARBA" id="ARBA00004448"/>
    </source>
</evidence>
<feature type="repeat" description="Solcar" evidence="10">
    <location>
        <begin position="116"/>
        <end position="201"/>
    </location>
</feature>
<dbReference type="PANTHER" id="PTHR46131">
    <property type="entry name" value="SD08549P"/>
    <property type="match status" value="1"/>
</dbReference>
<dbReference type="AlphaFoldDB" id="A0A1B6DT30"/>
<dbReference type="Pfam" id="PF00153">
    <property type="entry name" value="Mito_carr"/>
    <property type="match status" value="3"/>
</dbReference>
<evidence type="ECO:0000256" key="8">
    <source>
        <dbReference type="ARBA" id="ARBA00023128"/>
    </source>
</evidence>
<dbReference type="EMBL" id="GEDC01008462">
    <property type="protein sequence ID" value="JAS28836.1"/>
    <property type="molecule type" value="Transcribed_RNA"/>
</dbReference>
<comment type="subcellular location">
    <subcellularLocation>
        <location evidence="1">Mitochondrion inner membrane</location>
        <topology evidence="1">Multi-pass membrane protein</topology>
    </subcellularLocation>
</comment>
<comment type="similarity">
    <text evidence="2 11">Belongs to the mitochondrial carrier (TC 2.A.29) family.</text>
</comment>
<name>A0A1B6DT30_9HEMI</name>
<dbReference type="PANTHER" id="PTHR46131:SF1">
    <property type="entry name" value="SD08549P"/>
    <property type="match status" value="1"/>
</dbReference>
<keyword evidence="9 10" id="KW-0472">Membrane</keyword>
<keyword evidence="8" id="KW-0496">Mitochondrion</keyword>
<keyword evidence="4 10" id="KW-0812">Transmembrane</keyword>
<gene>
    <name evidence="12" type="ORF">g.27440</name>
</gene>
<evidence type="ECO:0000256" key="9">
    <source>
        <dbReference type="ARBA" id="ARBA00023136"/>
    </source>
</evidence>
<evidence type="ECO:0000256" key="5">
    <source>
        <dbReference type="ARBA" id="ARBA00022737"/>
    </source>
</evidence>
<accession>A0A1B6DT30</accession>
<evidence type="ECO:0000313" key="12">
    <source>
        <dbReference type="EMBL" id="JAS28836.1"/>
    </source>
</evidence>
<reference evidence="12" key="1">
    <citation type="submission" date="2015-12" db="EMBL/GenBank/DDBJ databases">
        <title>De novo transcriptome assembly of four potential Pierce s Disease insect vectors from Arizona vineyards.</title>
        <authorList>
            <person name="Tassone E.E."/>
        </authorList>
    </citation>
    <scope>NUCLEOTIDE SEQUENCE</scope>
</reference>
<protein>
    <recommendedName>
        <fullName evidence="13">Mitochondrial carrier protein</fullName>
    </recommendedName>
</protein>
<evidence type="ECO:0008006" key="13">
    <source>
        <dbReference type="Google" id="ProtNLM"/>
    </source>
</evidence>
<proteinExistence type="inferred from homology"/>
<evidence type="ECO:0000256" key="3">
    <source>
        <dbReference type="ARBA" id="ARBA00022448"/>
    </source>
</evidence>
<feature type="repeat" description="Solcar" evidence="10">
    <location>
        <begin position="210"/>
        <end position="297"/>
    </location>
</feature>
<dbReference type="InterPro" id="IPR023395">
    <property type="entry name" value="MCP_dom_sf"/>
</dbReference>
<evidence type="ECO:0000256" key="6">
    <source>
        <dbReference type="ARBA" id="ARBA00022792"/>
    </source>
</evidence>
<dbReference type="InterPro" id="IPR052465">
    <property type="entry name" value="Mito_NAD+_Carrier"/>
</dbReference>
<dbReference type="GO" id="GO:0005743">
    <property type="term" value="C:mitochondrial inner membrane"/>
    <property type="evidence" value="ECO:0007669"/>
    <property type="project" value="UniProtKB-SubCell"/>
</dbReference>
<evidence type="ECO:0000256" key="2">
    <source>
        <dbReference type="ARBA" id="ARBA00006375"/>
    </source>
</evidence>
<evidence type="ECO:0000256" key="11">
    <source>
        <dbReference type="RuleBase" id="RU000488"/>
    </source>
</evidence>
<dbReference type="GO" id="GO:0051724">
    <property type="term" value="F:NAD transmembrane transporter activity"/>
    <property type="evidence" value="ECO:0007669"/>
    <property type="project" value="TreeGrafter"/>
</dbReference>
<dbReference type="Gene3D" id="1.50.40.10">
    <property type="entry name" value="Mitochondrial carrier domain"/>
    <property type="match status" value="1"/>
</dbReference>
<feature type="repeat" description="Solcar" evidence="10">
    <location>
        <begin position="29"/>
        <end position="109"/>
    </location>
</feature>
<evidence type="ECO:0000256" key="4">
    <source>
        <dbReference type="ARBA" id="ARBA00022692"/>
    </source>
</evidence>
<evidence type="ECO:0000256" key="7">
    <source>
        <dbReference type="ARBA" id="ARBA00022989"/>
    </source>
</evidence>
<organism evidence="12">
    <name type="scientific">Clastoptera arizonana</name>
    <name type="common">Arizona spittle bug</name>
    <dbReference type="NCBI Taxonomy" id="38151"/>
    <lineage>
        <taxon>Eukaryota</taxon>
        <taxon>Metazoa</taxon>
        <taxon>Ecdysozoa</taxon>
        <taxon>Arthropoda</taxon>
        <taxon>Hexapoda</taxon>
        <taxon>Insecta</taxon>
        <taxon>Pterygota</taxon>
        <taxon>Neoptera</taxon>
        <taxon>Paraneoptera</taxon>
        <taxon>Hemiptera</taxon>
        <taxon>Auchenorrhyncha</taxon>
        <taxon>Cercopoidea</taxon>
        <taxon>Clastopteridae</taxon>
        <taxon>Clastoptera</taxon>
    </lineage>
</organism>